<dbReference type="InterPro" id="IPR029044">
    <property type="entry name" value="Nucleotide-diphossugar_trans"/>
</dbReference>
<name>A0A9D1PIJ9_9FIRM</name>
<dbReference type="Pfam" id="PF00535">
    <property type="entry name" value="Glycos_transf_2"/>
    <property type="match status" value="1"/>
</dbReference>
<gene>
    <name evidence="2" type="ORF">H9746_08395</name>
</gene>
<sequence>MRNFDTSKIQQIIPSMSLHDNRKNLVDAVSVIDEAQVTIAIQAYNRIEKTKKCIETILKYTTDIDFELMLIDNGSDDETLKYFENLNYAKKKIIHINKNIGPMLPSLLFSPSDFCRYIAWLPNDVQVT</sequence>
<dbReference type="Gene3D" id="3.90.550.10">
    <property type="entry name" value="Spore Coat Polysaccharide Biosynthesis Protein SpsA, Chain A"/>
    <property type="match status" value="1"/>
</dbReference>
<dbReference type="GO" id="GO:0016757">
    <property type="term" value="F:glycosyltransferase activity"/>
    <property type="evidence" value="ECO:0007669"/>
    <property type="project" value="UniProtKB-KW"/>
</dbReference>
<accession>A0A9D1PIJ9</accession>
<dbReference type="Proteomes" id="UP000886808">
    <property type="component" value="Unassembled WGS sequence"/>
</dbReference>
<dbReference type="EMBL" id="DXIE01000049">
    <property type="protein sequence ID" value="HIV62841.1"/>
    <property type="molecule type" value="Genomic_DNA"/>
</dbReference>
<dbReference type="EC" id="2.4.-.-" evidence="2"/>
<dbReference type="InterPro" id="IPR001173">
    <property type="entry name" value="Glyco_trans_2-like"/>
</dbReference>
<comment type="caution">
    <text evidence="2">The sequence shown here is derived from an EMBL/GenBank/DDBJ whole genome shotgun (WGS) entry which is preliminary data.</text>
</comment>
<reference evidence="2" key="1">
    <citation type="journal article" date="2021" name="PeerJ">
        <title>Extensive microbial diversity within the chicken gut microbiome revealed by metagenomics and culture.</title>
        <authorList>
            <person name="Gilroy R."/>
            <person name="Ravi A."/>
            <person name="Getino M."/>
            <person name="Pursley I."/>
            <person name="Horton D.L."/>
            <person name="Alikhan N.F."/>
            <person name="Baker D."/>
            <person name="Gharbi K."/>
            <person name="Hall N."/>
            <person name="Watson M."/>
            <person name="Adriaenssens E.M."/>
            <person name="Foster-Nyarko E."/>
            <person name="Jarju S."/>
            <person name="Secka A."/>
            <person name="Antonio M."/>
            <person name="Oren A."/>
            <person name="Chaudhuri R.R."/>
            <person name="La Ragione R."/>
            <person name="Hildebrand F."/>
            <person name="Pallen M.J."/>
        </authorList>
    </citation>
    <scope>NUCLEOTIDE SEQUENCE</scope>
    <source>
        <strain evidence="2">CHK193-4272</strain>
    </source>
</reference>
<dbReference type="SUPFAM" id="SSF53448">
    <property type="entry name" value="Nucleotide-diphospho-sugar transferases"/>
    <property type="match status" value="1"/>
</dbReference>
<dbReference type="AlphaFoldDB" id="A0A9D1PIJ9"/>
<evidence type="ECO:0000259" key="1">
    <source>
        <dbReference type="Pfam" id="PF00535"/>
    </source>
</evidence>
<proteinExistence type="predicted"/>
<keyword evidence="2" id="KW-0328">Glycosyltransferase</keyword>
<evidence type="ECO:0000313" key="3">
    <source>
        <dbReference type="Proteomes" id="UP000886808"/>
    </source>
</evidence>
<evidence type="ECO:0000313" key="2">
    <source>
        <dbReference type="EMBL" id="HIV62841.1"/>
    </source>
</evidence>
<organism evidence="2 3">
    <name type="scientific">Candidatus Butyricicoccus avistercoris</name>
    <dbReference type="NCBI Taxonomy" id="2838518"/>
    <lineage>
        <taxon>Bacteria</taxon>
        <taxon>Bacillati</taxon>
        <taxon>Bacillota</taxon>
        <taxon>Clostridia</taxon>
        <taxon>Eubacteriales</taxon>
        <taxon>Butyricicoccaceae</taxon>
        <taxon>Butyricicoccus</taxon>
    </lineage>
</organism>
<feature type="domain" description="Glycosyltransferase 2-like" evidence="1">
    <location>
        <begin position="38"/>
        <end position="101"/>
    </location>
</feature>
<feature type="non-terminal residue" evidence="2">
    <location>
        <position position="128"/>
    </location>
</feature>
<keyword evidence="2" id="KW-0808">Transferase</keyword>
<protein>
    <submittedName>
        <fullName evidence="2">Glycosyltransferase</fullName>
        <ecNumber evidence="2">2.4.-.-</ecNumber>
    </submittedName>
</protein>
<reference evidence="2" key="2">
    <citation type="submission" date="2021-04" db="EMBL/GenBank/DDBJ databases">
        <authorList>
            <person name="Gilroy R."/>
        </authorList>
    </citation>
    <scope>NUCLEOTIDE SEQUENCE</scope>
    <source>
        <strain evidence="2">CHK193-4272</strain>
    </source>
</reference>